<protein>
    <recommendedName>
        <fullName evidence="1">ATPase BadF/BadG/BcrA/BcrD type domain-containing protein</fullName>
    </recommendedName>
</protein>
<gene>
    <name evidence="2" type="ORF">METZ01_LOCUS303550</name>
</gene>
<evidence type="ECO:0000313" key="2">
    <source>
        <dbReference type="EMBL" id="SVC50696.1"/>
    </source>
</evidence>
<feature type="non-terminal residue" evidence="2">
    <location>
        <position position="1"/>
    </location>
</feature>
<dbReference type="Pfam" id="PF01869">
    <property type="entry name" value="BcrAD_BadFG"/>
    <property type="match status" value="1"/>
</dbReference>
<dbReference type="AlphaFoldDB" id="A0A382MPP6"/>
<dbReference type="PANTHER" id="PTHR32329:SF4">
    <property type="entry name" value="ACTIVATOR OF 2-HYDROXYACYL-COA DEHYDRATASE"/>
    <property type="match status" value="1"/>
</dbReference>
<organism evidence="2">
    <name type="scientific">marine metagenome</name>
    <dbReference type="NCBI Taxonomy" id="408172"/>
    <lineage>
        <taxon>unclassified sequences</taxon>
        <taxon>metagenomes</taxon>
        <taxon>ecological metagenomes</taxon>
    </lineage>
</organism>
<sequence length="380" mass="41546">ADAIVLQNLSVLTRGNTLKSRVLLLGGPNTYLPFLQECWRQRIPESWESRGYEYPKDVPVEELIFVPEDAEYYAALGAAIYGLHEPADVGLYRGLDPLKEFIAHGRSAHLGASAGPPLVTSDEELEKFLEEYTIPEFTPATFKRGETVRGVIGLDGGSTSSKAVLIDEDGEILCKQYQLSQGNPIADTKELLAKIKGFVHDQGATLEIIGFGGTGYAADVLEESVRADVNVVETVAHMMAAVRFCGDVDVICDIGGQDIKVLFMVNKDIRNFRLSNQCSAGNGMLLQAMANQFGVPVTEYADNAFKAKLSPTFSYGCAVFLDADRVNFQKEGYGKEELLAGLAMVLPKNIWQYVVQIPRMAQLGTRYVLQGGTQYNLAAL</sequence>
<dbReference type="SUPFAM" id="SSF53067">
    <property type="entry name" value="Actin-like ATPase domain"/>
    <property type="match status" value="1"/>
</dbReference>
<dbReference type="EMBL" id="UINC01094988">
    <property type="protein sequence ID" value="SVC50696.1"/>
    <property type="molecule type" value="Genomic_DNA"/>
</dbReference>
<accession>A0A382MPP6</accession>
<reference evidence="2" key="1">
    <citation type="submission" date="2018-05" db="EMBL/GenBank/DDBJ databases">
        <authorList>
            <person name="Lanie J.A."/>
            <person name="Ng W.-L."/>
            <person name="Kazmierczak K.M."/>
            <person name="Andrzejewski T.M."/>
            <person name="Davidsen T.M."/>
            <person name="Wayne K.J."/>
            <person name="Tettelin H."/>
            <person name="Glass J.I."/>
            <person name="Rusch D."/>
            <person name="Podicherti R."/>
            <person name="Tsui H.-C.T."/>
            <person name="Winkler M.E."/>
        </authorList>
    </citation>
    <scope>NUCLEOTIDE SEQUENCE</scope>
</reference>
<feature type="non-terminal residue" evidence="2">
    <location>
        <position position="380"/>
    </location>
</feature>
<evidence type="ECO:0000259" key="1">
    <source>
        <dbReference type="Pfam" id="PF01869"/>
    </source>
</evidence>
<dbReference type="InterPro" id="IPR051805">
    <property type="entry name" value="Dehydratase_Activator_Redct"/>
</dbReference>
<proteinExistence type="predicted"/>
<dbReference type="Gene3D" id="3.30.420.40">
    <property type="match status" value="2"/>
</dbReference>
<dbReference type="InterPro" id="IPR043129">
    <property type="entry name" value="ATPase_NBD"/>
</dbReference>
<dbReference type="PANTHER" id="PTHR32329">
    <property type="entry name" value="BIFUNCTIONAL PROTEIN [INCLUDES 2-HYDROXYACYL-COA DEHYDRATASE (N-TER) AND ITS ACTIVATOR DOMAIN (C_TERM)-RELATED"/>
    <property type="match status" value="1"/>
</dbReference>
<dbReference type="InterPro" id="IPR002731">
    <property type="entry name" value="ATPase_BadF"/>
</dbReference>
<name>A0A382MPP6_9ZZZZ</name>
<feature type="domain" description="ATPase BadF/BadG/BcrA/BcrD type" evidence="1">
    <location>
        <begin position="152"/>
        <end position="377"/>
    </location>
</feature>